<accession>A0ABV0Q486</accession>
<dbReference type="Proteomes" id="UP001434883">
    <property type="component" value="Unassembled WGS sequence"/>
</dbReference>
<keyword evidence="2" id="KW-1185">Reference proteome</keyword>
<proteinExistence type="predicted"/>
<name>A0ABV0Q486_9TELE</name>
<dbReference type="EMBL" id="JAHRIN010000123">
    <property type="protein sequence ID" value="MEQ2190620.1"/>
    <property type="molecule type" value="Genomic_DNA"/>
</dbReference>
<protein>
    <submittedName>
        <fullName evidence="1">Uncharacterized protein</fullName>
    </submittedName>
</protein>
<evidence type="ECO:0000313" key="1">
    <source>
        <dbReference type="EMBL" id="MEQ2190620.1"/>
    </source>
</evidence>
<sequence length="99" mass="11315">MHDMIKHDSTAGGTFNTHPECFPHDSPAVFKDPCIKHERFSVRSVVINNSINSTTDALFLLNYQLLKMTSTSVFVNLNRSNVITLQPLFVFLHYFRKTA</sequence>
<gene>
    <name evidence="1" type="ORF">XENOCAPTIV_002496</name>
</gene>
<evidence type="ECO:0000313" key="2">
    <source>
        <dbReference type="Proteomes" id="UP001434883"/>
    </source>
</evidence>
<comment type="caution">
    <text evidence="1">The sequence shown here is derived from an EMBL/GenBank/DDBJ whole genome shotgun (WGS) entry which is preliminary data.</text>
</comment>
<reference evidence="1 2" key="1">
    <citation type="submission" date="2021-06" db="EMBL/GenBank/DDBJ databases">
        <authorList>
            <person name="Palmer J.M."/>
        </authorList>
    </citation>
    <scope>NUCLEOTIDE SEQUENCE [LARGE SCALE GENOMIC DNA]</scope>
    <source>
        <strain evidence="1 2">XC_2019</strain>
        <tissue evidence="1">Muscle</tissue>
    </source>
</reference>
<organism evidence="1 2">
    <name type="scientific">Xenoophorus captivus</name>
    <dbReference type="NCBI Taxonomy" id="1517983"/>
    <lineage>
        <taxon>Eukaryota</taxon>
        <taxon>Metazoa</taxon>
        <taxon>Chordata</taxon>
        <taxon>Craniata</taxon>
        <taxon>Vertebrata</taxon>
        <taxon>Euteleostomi</taxon>
        <taxon>Actinopterygii</taxon>
        <taxon>Neopterygii</taxon>
        <taxon>Teleostei</taxon>
        <taxon>Neoteleostei</taxon>
        <taxon>Acanthomorphata</taxon>
        <taxon>Ovalentaria</taxon>
        <taxon>Atherinomorphae</taxon>
        <taxon>Cyprinodontiformes</taxon>
        <taxon>Goodeidae</taxon>
        <taxon>Xenoophorus</taxon>
    </lineage>
</organism>